<evidence type="ECO:0000256" key="1">
    <source>
        <dbReference type="SAM" id="MobiDB-lite"/>
    </source>
</evidence>
<feature type="compositionally biased region" description="Acidic residues" evidence="1">
    <location>
        <begin position="344"/>
        <end position="368"/>
    </location>
</feature>
<dbReference type="OrthoDB" id="3266192at2759"/>
<dbReference type="OMA" id="RWNDIEL"/>
<protein>
    <submittedName>
        <fullName evidence="2">Uncharacterized protein</fullName>
    </submittedName>
</protein>
<name>A0A2H3E791_ARMGA</name>
<dbReference type="InParanoid" id="A0A2H3E791"/>
<reference evidence="3" key="1">
    <citation type="journal article" date="2017" name="Nat. Ecol. Evol.">
        <title>Genome expansion and lineage-specific genetic innovations in the forest pathogenic fungi Armillaria.</title>
        <authorList>
            <person name="Sipos G."/>
            <person name="Prasanna A.N."/>
            <person name="Walter M.C."/>
            <person name="O'Connor E."/>
            <person name="Balint B."/>
            <person name="Krizsan K."/>
            <person name="Kiss B."/>
            <person name="Hess J."/>
            <person name="Varga T."/>
            <person name="Slot J."/>
            <person name="Riley R."/>
            <person name="Boka B."/>
            <person name="Rigling D."/>
            <person name="Barry K."/>
            <person name="Lee J."/>
            <person name="Mihaltcheva S."/>
            <person name="LaButti K."/>
            <person name="Lipzen A."/>
            <person name="Waldron R."/>
            <person name="Moloney N.M."/>
            <person name="Sperisen C."/>
            <person name="Kredics L."/>
            <person name="Vagvoelgyi C."/>
            <person name="Patrignani A."/>
            <person name="Fitzpatrick D."/>
            <person name="Nagy I."/>
            <person name="Doyle S."/>
            <person name="Anderson J.B."/>
            <person name="Grigoriev I.V."/>
            <person name="Gueldener U."/>
            <person name="Muensterkoetter M."/>
            <person name="Nagy L.G."/>
        </authorList>
    </citation>
    <scope>NUCLEOTIDE SEQUENCE [LARGE SCALE GENOMIC DNA]</scope>
    <source>
        <strain evidence="3">Ar21-2</strain>
    </source>
</reference>
<evidence type="ECO:0000313" key="3">
    <source>
        <dbReference type="Proteomes" id="UP000217790"/>
    </source>
</evidence>
<keyword evidence="3" id="KW-1185">Reference proteome</keyword>
<feature type="region of interest" description="Disordered" evidence="1">
    <location>
        <begin position="1"/>
        <end position="25"/>
    </location>
</feature>
<dbReference type="EMBL" id="KZ293652">
    <property type="protein sequence ID" value="PBK95526.1"/>
    <property type="molecule type" value="Genomic_DNA"/>
</dbReference>
<feature type="compositionally biased region" description="Low complexity" evidence="1">
    <location>
        <begin position="1"/>
        <end position="16"/>
    </location>
</feature>
<feature type="region of interest" description="Disordered" evidence="1">
    <location>
        <begin position="1163"/>
        <end position="1204"/>
    </location>
</feature>
<feature type="region of interest" description="Disordered" evidence="1">
    <location>
        <begin position="343"/>
        <end position="368"/>
    </location>
</feature>
<sequence>MSDGSSSQSSAQNGSNLHSEEDSDLDDDVLDQIRDILDEDLNIRGAMVYFQTYGTDAPNPCITIKGFGPIGFPLTTENACALMDFPQSNDSSTRDFDRELVELHNPVWDQWVRDTVLVEACARLGLGDDCKCELDKMTIQSWSPSTSENASCISTLQSEAYQLHHSFFLPRSTRMTQLGCVEVLLPSRFTGGDVTVAYPIIPSYPEKLTQWSEHSELSTTVLGARCGYVKTVAPIQAGYRASLSYRILSSLRPERQPIFDPKKAVSRLYETLSPHDYPPDVVAINLSHKYEPSSSFSGSSLAGPDDVLLSCMRRVADTLGLKLLVANIVHERNEYNYIHGRDYWEDDETNDDGGDGGDEEYEDEDEDDLEATRTLSNRKQRFKSNAELFSFIERHQDDNEADFSEDHYFYRGIEIKQMVDLDGMPVRIKGFDLQSSDIIHDAGYGQGYPEYDHGYSADHFWENEDRGEPDIKEFDKYVNEDDFLAGYLKQEWKATILLICQKWVRIDGGDEFELACYRLQTSNTTTPNDTETRAVEFLMEWCEEDSDEPDQQMPDDDPDATNEKLTRAASALARCAVRWNDIELFSRVIRECVVMTDVAGRISVSDFVAAYEKFFWVNAEKWLIDIISVWEISRLTYGLVSGVMQAAVAKGDAPAIEGCQEKRDFILSSLKPVDRDEVPWLVDVAKDRGVEFFRDHVLSSLQQQNLCVRFWLDLGREIWSAEDTFSPSNAFPAFISDITNLVAQKFTSLADPDHTAFDPCCSHATKINTRLVMDILTFCVQTGNIQYCGTVLEQMMSWANRNIAKELLPWQYYNDLAGELDEFLRSHPSKTAADDPWTPFFRAAAEITIKQSRLNNDILATISSSLNRAGGVLSALKSIMNAEGIAYMAARKKGSLKRLVLHMRANLLTSEAPAQARRDLDDVLMACVNAVIEHFDFAGLSDLAGDEAVNKVITLLKFSSDTGVGVQCYPAVLDQLLSSAGITQGELHKTYLTGILVPLIDPLRTLLIGLGVSIKEGPIKHFCSVVMRLFVSKVVGKKPAETKIPKITTFGCGCSECRRLEYFLQNGSMASLDIHDIQRVRAHAETRLQAVEAKKWGVEWRTVRGTRPLKLHISKPEWLAHRQQGLKLLDNLGDAETQNAVLGEDRPWILGTLNGSLGPNDVPLPIEGVVPQPANSSTGRKRPLDDSEDGPSSIKKQRPNSDSL</sequence>
<organism evidence="2 3">
    <name type="scientific">Armillaria gallica</name>
    <name type="common">Bulbous honey fungus</name>
    <name type="synonym">Armillaria bulbosa</name>
    <dbReference type="NCBI Taxonomy" id="47427"/>
    <lineage>
        <taxon>Eukaryota</taxon>
        <taxon>Fungi</taxon>
        <taxon>Dikarya</taxon>
        <taxon>Basidiomycota</taxon>
        <taxon>Agaricomycotina</taxon>
        <taxon>Agaricomycetes</taxon>
        <taxon>Agaricomycetidae</taxon>
        <taxon>Agaricales</taxon>
        <taxon>Marasmiineae</taxon>
        <taxon>Physalacriaceae</taxon>
        <taxon>Armillaria</taxon>
    </lineage>
</organism>
<accession>A0A2H3E791</accession>
<dbReference type="Proteomes" id="UP000217790">
    <property type="component" value="Unassembled WGS sequence"/>
</dbReference>
<dbReference type="AlphaFoldDB" id="A0A2H3E791"/>
<proteinExistence type="predicted"/>
<evidence type="ECO:0000313" key="2">
    <source>
        <dbReference type="EMBL" id="PBK95526.1"/>
    </source>
</evidence>
<gene>
    <name evidence="2" type="ORF">ARMGADRAFT_1164081</name>
</gene>